<comment type="caution">
    <text evidence="5">The sequence shown here is derived from an EMBL/GenBank/DDBJ whole genome shotgun (WGS) entry which is preliminary data.</text>
</comment>
<reference evidence="5" key="1">
    <citation type="submission" date="2023-07" db="EMBL/GenBank/DDBJ databases">
        <title>Genomic Encyclopedia of Type Strains, Phase IV (KMG-IV): sequencing the most valuable type-strain genomes for metagenomic binning, comparative biology and taxonomic classification.</title>
        <authorList>
            <person name="Goeker M."/>
        </authorList>
    </citation>
    <scope>NUCLEOTIDE SEQUENCE</scope>
    <source>
        <strain evidence="5">DSM 19569</strain>
    </source>
</reference>
<evidence type="ECO:0000256" key="1">
    <source>
        <dbReference type="ARBA" id="ARBA00022603"/>
    </source>
</evidence>
<dbReference type="PANTHER" id="PTHR12829:SF7">
    <property type="entry name" value="N6-ADENOSINE-METHYLTRANSFERASE CATALYTIC SUBUNIT"/>
    <property type="match status" value="1"/>
</dbReference>
<evidence type="ECO:0000256" key="4">
    <source>
        <dbReference type="PROSITE-ProRule" id="PRU00489"/>
    </source>
</evidence>
<gene>
    <name evidence="5" type="ORF">QO001_002223</name>
</gene>
<keyword evidence="2" id="KW-0808">Transferase</keyword>
<dbReference type="PANTHER" id="PTHR12829">
    <property type="entry name" value="N6-ADENOSINE-METHYLTRANSFERASE"/>
    <property type="match status" value="1"/>
</dbReference>
<name>A0AAJ1WVL7_9HYPH</name>
<dbReference type="GO" id="GO:0008173">
    <property type="term" value="F:RNA methyltransferase activity"/>
    <property type="evidence" value="ECO:0007669"/>
    <property type="project" value="UniProtKB-ARBA"/>
</dbReference>
<sequence length="211" mass="24192">MSPFADLPHRHYRAIAIDPPWTFSGGVKGRPQHYRRMSDHEIAALPVADLAHPDGCFLFLWHTSPKAYRPPGSRTRLAPDEIGRAWGFRHSGRAFVWVKTERGDQQPMFVHPEKLFMGTGFTTRKNAEDCLLFRRGSPQRLARDVHEVILESAREHSRKPDTFYRRVERFCAGPYLEIFGRESRPGWTVWGNEATKFDPPAPTAPILMAAE</sequence>
<dbReference type="PROSITE" id="PS51143">
    <property type="entry name" value="MT_A70"/>
    <property type="match status" value="1"/>
</dbReference>
<evidence type="ECO:0000256" key="2">
    <source>
        <dbReference type="ARBA" id="ARBA00022679"/>
    </source>
</evidence>
<accession>A0AAJ1WVL7</accession>
<protein>
    <submittedName>
        <fullName evidence="5">N6-adenosine-specific RNA methylase IME4</fullName>
    </submittedName>
</protein>
<evidence type="ECO:0000313" key="6">
    <source>
        <dbReference type="Proteomes" id="UP001223420"/>
    </source>
</evidence>
<dbReference type="Pfam" id="PF05063">
    <property type="entry name" value="MT-A70"/>
    <property type="match status" value="1"/>
</dbReference>
<dbReference type="RefSeq" id="WP_230366111.1">
    <property type="nucleotide sequence ID" value="NZ_JAJALK010000004.1"/>
</dbReference>
<keyword evidence="3" id="KW-0949">S-adenosyl-L-methionine</keyword>
<dbReference type="Proteomes" id="UP001223420">
    <property type="component" value="Unassembled WGS sequence"/>
</dbReference>
<dbReference type="AlphaFoldDB" id="A0AAJ1WVL7"/>
<dbReference type="EMBL" id="JAUSWL010000003">
    <property type="protein sequence ID" value="MDQ0543297.1"/>
    <property type="molecule type" value="Genomic_DNA"/>
</dbReference>
<dbReference type="InterPro" id="IPR007757">
    <property type="entry name" value="MT-A70-like"/>
</dbReference>
<evidence type="ECO:0000313" key="5">
    <source>
        <dbReference type="EMBL" id="MDQ0543297.1"/>
    </source>
</evidence>
<evidence type="ECO:0000256" key="3">
    <source>
        <dbReference type="ARBA" id="ARBA00022691"/>
    </source>
</evidence>
<comment type="similarity">
    <text evidence="4">Belongs to the MT-A70-like family.</text>
</comment>
<organism evidence="5 6">
    <name type="scientific">Methylobacterium brachiatum</name>
    <dbReference type="NCBI Taxonomy" id="269660"/>
    <lineage>
        <taxon>Bacteria</taxon>
        <taxon>Pseudomonadati</taxon>
        <taxon>Pseudomonadota</taxon>
        <taxon>Alphaproteobacteria</taxon>
        <taxon>Hyphomicrobiales</taxon>
        <taxon>Methylobacteriaceae</taxon>
        <taxon>Methylobacterium</taxon>
    </lineage>
</organism>
<keyword evidence="1 5" id="KW-0489">Methyltransferase</keyword>
<dbReference type="GO" id="GO:0032259">
    <property type="term" value="P:methylation"/>
    <property type="evidence" value="ECO:0007669"/>
    <property type="project" value="UniProtKB-KW"/>
</dbReference>
<proteinExistence type="inferred from homology"/>
<dbReference type="GO" id="GO:0008757">
    <property type="term" value="F:S-adenosylmethionine-dependent methyltransferase activity"/>
    <property type="evidence" value="ECO:0007669"/>
    <property type="project" value="UniProtKB-ARBA"/>
</dbReference>